<accession>A0A098QWY6</accession>
<feature type="transmembrane region" description="Helical" evidence="7">
    <location>
        <begin position="12"/>
        <end position="32"/>
    </location>
</feature>
<keyword evidence="6 7" id="KW-0472">Membrane</keyword>
<evidence type="ECO:0000256" key="7">
    <source>
        <dbReference type="RuleBase" id="RU362048"/>
    </source>
</evidence>
<dbReference type="OrthoDB" id="21094at2"/>
<dbReference type="GO" id="GO:0005886">
    <property type="term" value="C:plasma membrane"/>
    <property type="evidence" value="ECO:0007669"/>
    <property type="project" value="UniProtKB-SubCell"/>
</dbReference>
<evidence type="ECO:0000313" key="9">
    <source>
        <dbReference type="Proteomes" id="UP000029692"/>
    </source>
</evidence>
<dbReference type="Pfam" id="PF01914">
    <property type="entry name" value="MarC"/>
    <property type="match status" value="1"/>
</dbReference>
<name>A0A098QWY6_9SPIO</name>
<dbReference type="PANTHER" id="PTHR33508">
    <property type="entry name" value="UPF0056 MEMBRANE PROTEIN YHCE"/>
    <property type="match status" value="1"/>
</dbReference>
<comment type="caution">
    <text evidence="8">The sequence shown here is derived from an EMBL/GenBank/DDBJ whole genome shotgun (WGS) entry which is preliminary data.</text>
</comment>
<keyword evidence="9" id="KW-1185">Reference proteome</keyword>
<keyword evidence="3" id="KW-1003">Cell membrane</keyword>
<keyword evidence="4 7" id="KW-0812">Transmembrane</keyword>
<evidence type="ECO:0000256" key="1">
    <source>
        <dbReference type="ARBA" id="ARBA00004651"/>
    </source>
</evidence>
<sequence length="209" mass="22493">MVSFFVELYLKFFFLLTPFFVMSTFMSMTTGMEVRERRFLAFRVTLAVLITSIVIALIGNWVFSVFGITLDAFRIGTGFLLFYNAFDLVHGGKAQNKRTGPAPPGLDDEDIAVVPLAIPVTVGPGTTGALLVLGSELTSANRVIAGLTAIGFAILTVGALLVASSYLEKLIKKQGFVIMSKITGLILSALAAQLILTGIMNFVRLFQGA</sequence>
<feature type="transmembrane region" description="Helical" evidence="7">
    <location>
        <begin position="143"/>
        <end position="163"/>
    </location>
</feature>
<dbReference type="EMBL" id="JNUP01000059">
    <property type="protein sequence ID" value="KGE72224.1"/>
    <property type="molecule type" value="Genomic_DNA"/>
</dbReference>
<dbReference type="STRING" id="1480694.DC28_07540"/>
<gene>
    <name evidence="8" type="ORF">DC28_07540</name>
</gene>
<evidence type="ECO:0000256" key="3">
    <source>
        <dbReference type="ARBA" id="ARBA00022475"/>
    </source>
</evidence>
<comment type="caution">
    <text evidence="7">Lacks conserved residue(s) required for the propagation of feature annotation.</text>
</comment>
<keyword evidence="5 7" id="KW-1133">Transmembrane helix</keyword>
<dbReference type="NCBIfam" id="TIGR00427">
    <property type="entry name" value="NAAT family transporter"/>
    <property type="match status" value="1"/>
</dbReference>
<feature type="transmembrane region" description="Helical" evidence="7">
    <location>
        <begin position="184"/>
        <end position="203"/>
    </location>
</feature>
<dbReference type="RefSeq" id="WP_037547347.1">
    <property type="nucleotide sequence ID" value="NZ_JNUP01000059.1"/>
</dbReference>
<reference evidence="8 9" key="1">
    <citation type="submission" date="2014-05" db="EMBL/GenBank/DDBJ databases">
        <title>De novo Genome Sequence of Spirocheata sp.</title>
        <authorList>
            <person name="Shivani Y."/>
            <person name="Subhash Y."/>
            <person name="Tushar L."/>
            <person name="Sasikala C."/>
            <person name="Ramana C.V."/>
        </authorList>
    </citation>
    <scope>NUCLEOTIDE SEQUENCE [LARGE SCALE GENOMIC DNA]</scope>
    <source>
        <strain evidence="8 9">JC230</strain>
    </source>
</reference>
<protein>
    <recommendedName>
        <fullName evidence="7">UPF0056 membrane protein</fullName>
    </recommendedName>
</protein>
<evidence type="ECO:0000256" key="4">
    <source>
        <dbReference type="ARBA" id="ARBA00022692"/>
    </source>
</evidence>
<evidence type="ECO:0000256" key="5">
    <source>
        <dbReference type="ARBA" id="ARBA00022989"/>
    </source>
</evidence>
<evidence type="ECO:0000313" key="8">
    <source>
        <dbReference type="EMBL" id="KGE72224.1"/>
    </source>
</evidence>
<dbReference type="AlphaFoldDB" id="A0A098QWY6"/>
<comment type="subcellular location">
    <subcellularLocation>
        <location evidence="1 7">Cell membrane</location>
        <topology evidence="1 7">Multi-pass membrane protein</topology>
    </subcellularLocation>
</comment>
<dbReference type="eggNOG" id="COG2095">
    <property type="taxonomic scope" value="Bacteria"/>
</dbReference>
<comment type="similarity">
    <text evidence="2 7">Belongs to the UPF0056 (MarC) family.</text>
</comment>
<feature type="transmembrane region" description="Helical" evidence="7">
    <location>
        <begin position="111"/>
        <end position="131"/>
    </location>
</feature>
<organism evidence="8 9">
    <name type="scientific">Spirochaeta lutea</name>
    <dbReference type="NCBI Taxonomy" id="1480694"/>
    <lineage>
        <taxon>Bacteria</taxon>
        <taxon>Pseudomonadati</taxon>
        <taxon>Spirochaetota</taxon>
        <taxon>Spirochaetia</taxon>
        <taxon>Spirochaetales</taxon>
        <taxon>Spirochaetaceae</taxon>
        <taxon>Spirochaeta</taxon>
    </lineage>
</organism>
<dbReference type="PANTHER" id="PTHR33508:SF1">
    <property type="entry name" value="UPF0056 MEMBRANE PROTEIN YHCE"/>
    <property type="match status" value="1"/>
</dbReference>
<dbReference type="InterPro" id="IPR002771">
    <property type="entry name" value="Multi_antbiot-R_MarC"/>
</dbReference>
<dbReference type="Proteomes" id="UP000029692">
    <property type="component" value="Unassembled WGS sequence"/>
</dbReference>
<proteinExistence type="inferred from homology"/>
<evidence type="ECO:0000256" key="2">
    <source>
        <dbReference type="ARBA" id="ARBA00009784"/>
    </source>
</evidence>
<feature type="transmembrane region" description="Helical" evidence="7">
    <location>
        <begin position="44"/>
        <end position="66"/>
    </location>
</feature>
<evidence type="ECO:0000256" key="6">
    <source>
        <dbReference type="ARBA" id="ARBA00023136"/>
    </source>
</evidence>